<dbReference type="PROSITE" id="PS00227">
    <property type="entry name" value="TUBULIN"/>
    <property type="match status" value="1"/>
</dbReference>
<dbReference type="InterPro" id="IPR013838">
    <property type="entry name" value="Beta-tubulin_BS"/>
</dbReference>
<keyword evidence="7" id="KW-0479">Metal-binding</keyword>
<dbReference type="OMA" id="IRITEQF"/>
<keyword evidence="18" id="KW-1185">Reference proteome</keyword>
<dbReference type="SUPFAM" id="SSF55307">
    <property type="entry name" value="Tubulin C-terminal domain-like"/>
    <property type="match status" value="1"/>
</dbReference>
<keyword evidence="9" id="KW-0460">Magnesium</keyword>
<organism evidence="17 18">
    <name type="scientific">Onchocerca volvulus</name>
    <dbReference type="NCBI Taxonomy" id="6282"/>
    <lineage>
        <taxon>Eukaryota</taxon>
        <taxon>Metazoa</taxon>
        <taxon>Ecdysozoa</taxon>
        <taxon>Nematoda</taxon>
        <taxon>Chromadorea</taxon>
        <taxon>Rhabditida</taxon>
        <taxon>Spirurina</taxon>
        <taxon>Spiruromorpha</taxon>
        <taxon>Filarioidea</taxon>
        <taxon>Onchocercidae</taxon>
        <taxon>Onchocerca</taxon>
    </lineage>
</organism>
<accession>A0A8R1TTK7</accession>
<evidence type="ECO:0000256" key="13">
    <source>
        <dbReference type="RuleBase" id="RU000352"/>
    </source>
</evidence>
<dbReference type="Gene3D" id="3.30.1330.20">
    <property type="entry name" value="Tubulin/FtsZ, C-terminal domain"/>
    <property type="match status" value="1"/>
</dbReference>
<dbReference type="EnsemblMetazoa" id="OVOC4135.1">
    <property type="protein sequence ID" value="OVOC4135.1"/>
    <property type="gene ID" value="WBGene00240944"/>
</dbReference>
<dbReference type="Pfam" id="PF03953">
    <property type="entry name" value="Tubulin_C"/>
    <property type="match status" value="1"/>
</dbReference>
<dbReference type="InterPro" id="IPR008280">
    <property type="entry name" value="Tub_FtsZ_C"/>
</dbReference>
<dbReference type="PRINTS" id="PR01161">
    <property type="entry name" value="TUBULIN"/>
</dbReference>
<evidence type="ECO:0000256" key="3">
    <source>
        <dbReference type="ARBA" id="ARBA00009636"/>
    </source>
</evidence>
<proteinExistence type="inferred from homology"/>
<dbReference type="Pfam" id="PF00091">
    <property type="entry name" value="Tubulin"/>
    <property type="match status" value="1"/>
</dbReference>
<keyword evidence="8 13" id="KW-0547">Nucleotide-binding</keyword>
<dbReference type="GO" id="GO:0003924">
    <property type="term" value="F:GTPase activity"/>
    <property type="evidence" value="ECO:0007669"/>
    <property type="project" value="InterPro"/>
</dbReference>
<dbReference type="AlphaFoldDB" id="A0A8R1TTK7"/>
<dbReference type="Proteomes" id="UP000024404">
    <property type="component" value="Unassembled WGS sequence"/>
</dbReference>
<dbReference type="FunFam" id="3.30.1330.20:FF:000002">
    <property type="entry name" value="Tubulin beta chain"/>
    <property type="match status" value="1"/>
</dbReference>
<dbReference type="FunFam" id="1.10.287.600:FF:000013">
    <property type="entry name" value="Tubulin beta chain"/>
    <property type="match status" value="1"/>
</dbReference>
<evidence type="ECO:0000256" key="5">
    <source>
        <dbReference type="ARBA" id="ARBA00022490"/>
    </source>
</evidence>
<keyword evidence="10 13" id="KW-0342">GTP-binding</keyword>
<evidence type="ECO:0000256" key="7">
    <source>
        <dbReference type="ARBA" id="ARBA00022723"/>
    </source>
</evidence>
<feature type="compositionally biased region" description="Acidic residues" evidence="14">
    <location>
        <begin position="428"/>
        <end position="438"/>
    </location>
</feature>
<evidence type="ECO:0000256" key="1">
    <source>
        <dbReference type="ARBA" id="ARBA00001946"/>
    </source>
</evidence>
<dbReference type="PROSITE" id="PS00228">
    <property type="entry name" value="TUBULIN_B_AUTOREG"/>
    <property type="match status" value="1"/>
</dbReference>
<comment type="subcellular location">
    <subcellularLocation>
        <location evidence="2">Cytoplasm</location>
        <location evidence="2">Cytoskeleton</location>
    </subcellularLocation>
</comment>
<comment type="cofactor">
    <cofactor evidence="1">
        <name>Mg(2+)</name>
        <dbReference type="ChEBI" id="CHEBI:18420"/>
    </cofactor>
</comment>
<reference evidence="17" key="2">
    <citation type="submission" date="2022-06" db="UniProtKB">
        <authorList>
            <consortium name="EnsemblMetazoa"/>
        </authorList>
    </citation>
    <scope>IDENTIFICATION</scope>
</reference>
<evidence type="ECO:0000256" key="9">
    <source>
        <dbReference type="ARBA" id="ARBA00022842"/>
    </source>
</evidence>
<comment type="similarity">
    <text evidence="3 13">Belongs to the tubulin family.</text>
</comment>
<dbReference type="InterPro" id="IPR018316">
    <property type="entry name" value="Tubulin/FtsZ_2-layer-sand-dom"/>
</dbReference>
<dbReference type="GO" id="GO:0005874">
    <property type="term" value="C:microtubule"/>
    <property type="evidence" value="ECO:0007669"/>
    <property type="project" value="UniProtKB-KW"/>
</dbReference>
<evidence type="ECO:0000256" key="2">
    <source>
        <dbReference type="ARBA" id="ARBA00004245"/>
    </source>
</evidence>
<evidence type="ECO:0000256" key="12">
    <source>
        <dbReference type="ARBA" id="ARBA00034296"/>
    </source>
</evidence>
<name>A0A8R1TTK7_ONCVO</name>
<dbReference type="EMBL" id="CMVM020000127">
    <property type="status" value="NOT_ANNOTATED_CDS"/>
    <property type="molecule type" value="Genomic_DNA"/>
</dbReference>
<dbReference type="InterPro" id="IPR003008">
    <property type="entry name" value="Tubulin_FtsZ_GTPase"/>
</dbReference>
<evidence type="ECO:0000256" key="14">
    <source>
        <dbReference type="SAM" id="MobiDB-lite"/>
    </source>
</evidence>
<comment type="subunit">
    <text evidence="4 13">Dimer of alpha and beta chains. A typical microtubule is a hollow water-filled tube with an outer diameter of 25 nm and an inner diameter of 15 nM. Alpha-beta heterodimers associate head-to-tail to form protofilaments running lengthwise along the microtubule wall with the beta-tubulin subunit facing the microtubule plus end conferring a structural polarity. Microtubules usually have 13 protofilaments but different protofilament numbers can be found in some organisms and specialized cells.</text>
</comment>
<dbReference type="InterPro" id="IPR017975">
    <property type="entry name" value="Tubulin_CS"/>
</dbReference>
<feature type="region of interest" description="Disordered" evidence="14">
    <location>
        <begin position="425"/>
        <end position="454"/>
    </location>
</feature>
<dbReference type="FunFam" id="3.40.50.1440:FF:000003">
    <property type="entry name" value="Tubulin beta chain"/>
    <property type="match status" value="1"/>
</dbReference>
<reference evidence="18" key="1">
    <citation type="submission" date="2013-10" db="EMBL/GenBank/DDBJ databases">
        <title>Genome sequencing of Onchocerca volvulus.</title>
        <authorList>
            <person name="Cotton J."/>
            <person name="Tsai J."/>
            <person name="Stanley E."/>
            <person name="Tracey A."/>
            <person name="Holroyd N."/>
            <person name="Lustigman S."/>
            <person name="Berriman M."/>
        </authorList>
    </citation>
    <scope>NUCLEOTIDE SEQUENCE</scope>
</reference>
<protein>
    <recommendedName>
        <fullName evidence="13">Tubulin beta chain</fullName>
    </recommendedName>
</protein>
<dbReference type="Gene3D" id="3.40.50.1440">
    <property type="entry name" value="Tubulin/FtsZ, GTPase domain"/>
    <property type="match status" value="1"/>
</dbReference>
<dbReference type="GO" id="GO:0005525">
    <property type="term" value="F:GTP binding"/>
    <property type="evidence" value="ECO:0007669"/>
    <property type="project" value="UniProtKB-UniRule"/>
</dbReference>
<evidence type="ECO:0000313" key="18">
    <source>
        <dbReference type="Proteomes" id="UP000024404"/>
    </source>
</evidence>
<dbReference type="InterPro" id="IPR036525">
    <property type="entry name" value="Tubulin/FtsZ_GTPase_sf"/>
</dbReference>
<comment type="function">
    <text evidence="12 13">Tubulin is the major constituent of microtubules, a cylinder consisting of laterally associated linear protofilaments composed of alpha- and beta-tubulin heterodimers. Microtubules grow by the addition of GTP-tubulin dimers to the microtubule end, where a stabilizing cap forms. Below the cap, tubulin dimers are in GDP-bound state, owing to GTPase activity of alpha-tubulin.</text>
</comment>
<dbReference type="GO" id="GO:0005200">
    <property type="term" value="F:structural constituent of cytoskeleton"/>
    <property type="evidence" value="ECO:0007669"/>
    <property type="project" value="InterPro"/>
</dbReference>
<evidence type="ECO:0000259" key="16">
    <source>
        <dbReference type="SMART" id="SM00865"/>
    </source>
</evidence>
<evidence type="ECO:0000256" key="6">
    <source>
        <dbReference type="ARBA" id="ARBA00022701"/>
    </source>
</evidence>
<evidence type="ECO:0000259" key="15">
    <source>
        <dbReference type="SMART" id="SM00864"/>
    </source>
</evidence>
<keyword evidence="11" id="KW-0206">Cytoskeleton</keyword>
<dbReference type="PRINTS" id="PR01163">
    <property type="entry name" value="BETATUBULIN"/>
</dbReference>
<sequence>MREIIHIQVGQCGNQIGTKFWEVISDEHGIEPDGTYKGDSPLQLERIDVYFKEAERKKYVPRAVLVDLEPGTMDSVRFSTYGKLFRPDNFVFGQSGAGNNWAKGHYTEGAELVDEVLDVLRKEAESSDCLQGFQLTHSLGGGTGSGMGTLLIAKIREEYPDRIMSSFSIFPSPKVSDVIIEPYNATLSVHQLVENTDETFCIDNEALYDICLRTLKLTGPTYGDLNHLVSMAVSGVTTCLRFPGQLNADLRKLAVNMIPFPRLHFFMPGFAPLTAHNTAPYRSLKINELIQQLFDARNMMTACDPRHGRYLTVAAMFRGRLSMHELETQILNVQNKNSSYFVEWIPNNIKTAVCDIPPRGIKISATFLGNTTAIQEIFIRITEQFEAMFRRRAFLHWYTGEGMDEMEFTEADSNMKDLISEYQQYQDMPDDEDSDEAIDALGQADDDVKHPNQE</sequence>
<evidence type="ECO:0000256" key="10">
    <source>
        <dbReference type="ARBA" id="ARBA00023134"/>
    </source>
</evidence>
<feature type="domain" description="Tubulin/FtsZ GTPase" evidence="15">
    <location>
        <begin position="47"/>
        <end position="244"/>
    </location>
</feature>
<dbReference type="GO" id="GO:0046872">
    <property type="term" value="F:metal ion binding"/>
    <property type="evidence" value="ECO:0007669"/>
    <property type="project" value="UniProtKB-KW"/>
</dbReference>
<dbReference type="InterPro" id="IPR002453">
    <property type="entry name" value="Beta_tubulin"/>
</dbReference>
<dbReference type="SUPFAM" id="SSF52490">
    <property type="entry name" value="Tubulin nucleotide-binding domain-like"/>
    <property type="match status" value="1"/>
</dbReference>
<dbReference type="SMART" id="SM00864">
    <property type="entry name" value="Tubulin"/>
    <property type="match status" value="1"/>
</dbReference>
<evidence type="ECO:0000256" key="4">
    <source>
        <dbReference type="ARBA" id="ARBA00011747"/>
    </source>
</evidence>
<dbReference type="GO" id="GO:0007017">
    <property type="term" value="P:microtubule-based process"/>
    <property type="evidence" value="ECO:0007669"/>
    <property type="project" value="InterPro"/>
</dbReference>
<evidence type="ECO:0000256" key="11">
    <source>
        <dbReference type="ARBA" id="ARBA00023212"/>
    </source>
</evidence>
<evidence type="ECO:0000313" key="17">
    <source>
        <dbReference type="EnsemblMetazoa" id="OVOC4135.1"/>
    </source>
</evidence>
<dbReference type="PANTHER" id="PTHR11588">
    <property type="entry name" value="TUBULIN"/>
    <property type="match status" value="1"/>
</dbReference>
<dbReference type="SMART" id="SM00865">
    <property type="entry name" value="Tubulin_C"/>
    <property type="match status" value="1"/>
</dbReference>
<feature type="domain" description="Tubulin/FtsZ 2-layer sandwich" evidence="16">
    <location>
        <begin position="246"/>
        <end position="383"/>
    </location>
</feature>
<keyword evidence="5" id="KW-0963">Cytoplasm</keyword>
<dbReference type="Gene3D" id="1.10.287.600">
    <property type="entry name" value="Helix hairpin bin"/>
    <property type="match status" value="1"/>
</dbReference>
<keyword evidence="6 13" id="KW-0493">Microtubule</keyword>
<dbReference type="InterPro" id="IPR037103">
    <property type="entry name" value="Tubulin/FtsZ-like_C"/>
</dbReference>
<dbReference type="InterPro" id="IPR000217">
    <property type="entry name" value="Tubulin"/>
</dbReference>
<dbReference type="CDD" id="cd02187">
    <property type="entry name" value="beta_tubulin"/>
    <property type="match status" value="1"/>
</dbReference>
<dbReference type="InterPro" id="IPR023123">
    <property type="entry name" value="Tubulin_C"/>
</dbReference>
<evidence type="ECO:0000256" key="8">
    <source>
        <dbReference type="ARBA" id="ARBA00022741"/>
    </source>
</evidence>